<name>A0A921ZN97_MANSE</name>
<accession>A0A921ZN97</accession>
<evidence type="ECO:0000313" key="3">
    <source>
        <dbReference type="Proteomes" id="UP000791440"/>
    </source>
</evidence>
<gene>
    <name evidence="2" type="ORF">O3G_MSEX012198</name>
</gene>
<dbReference type="AlphaFoldDB" id="A0A921ZN97"/>
<evidence type="ECO:0000256" key="1">
    <source>
        <dbReference type="SAM" id="MobiDB-lite"/>
    </source>
</evidence>
<dbReference type="Proteomes" id="UP000791440">
    <property type="component" value="Unassembled WGS sequence"/>
</dbReference>
<reference evidence="2" key="1">
    <citation type="journal article" date="2016" name="Insect Biochem. Mol. Biol.">
        <title>Multifaceted biological insights from a draft genome sequence of the tobacco hornworm moth, Manduca sexta.</title>
        <authorList>
            <person name="Kanost M.R."/>
            <person name="Arrese E.L."/>
            <person name="Cao X."/>
            <person name="Chen Y.R."/>
            <person name="Chellapilla S."/>
            <person name="Goldsmith M.R."/>
            <person name="Grosse-Wilde E."/>
            <person name="Heckel D.G."/>
            <person name="Herndon N."/>
            <person name="Jiang H."/>
            <person name="Papanicolaou A."/>
            <person name="Qu J."/>
            <person name="Soulages J.L."/>
            <person name="Vogel H."/>
            <person name="Walters J."/>
            <person name="Waterhouse R.M."/>
            <person name="Ahn S.J."/>
            <person name="Almeida F.C."/>
            <person name="An C."/>
            <person name="Aqrawi P."/>
            <person name="Bretschneider A."/>
            <person name="Bryant W.B."/>
            <person name="Bucks S."/>
            <person name="Chao H."/>
            <person name="Chevignon G."/>
            <person name="Christen J.M."/>
            <person name="Clarke D.F."/>
            <person name="Dittmer N.T."/>
            <person name="Ferguson L.C.F."/>
            <person name="Garavelou S."/>
            <person name="Gordon K.H.J."/>
            <person name="Gunaratna R.T."/>
            <person name="Han Y."/>
            <person name="Hauser F."/>
            <person name="He Y."/>
            <person name="Heidel-Fischer H."/>
            <person name="Hirsh A."/>
            <person name="Hu Y."/>
            <person name="Jiang H."/>
            <person name="Kalra D."/>
            <person name="Klinner C."/>
            <person name="Konig C."/>
            <person name="Kovar C."/>
            <person name="Kroll A.R."/>
            <person name="Kuwar S.S."/>
            <person name="Lee S.L."/>
            <person name="Lehman R."/>
            <person name="Li K."/>
            <person name="Li Z."/>
            <person name="Liang H."/>
            <person name="Lovelace S."/>
            <person name="Lu Z."/>
            <person name="Mansfield J.H."/>
            <person name="McCulloch K.J."/>
            <person name="Mathew T."/>
            <person name="Morton B."/>
            <person name="Muzny D.M."/>
            <person name="Neunemann D."/>
            <person name="Ongeri F."/>
            <person name="Pauchet Y."/>
            <person name="Pu L.L."/>
            <person name="Pyrousis I."/>
            <person name="Rao X.J."/>
            <person name="Redding A."/>
            <person name="Roesel C."/>
            <person name="Sanchez-Gracia A."/>
            <person name="Schaack S."/>
            <person name="Shukla A."/>
            <person name="Tetreau G."/>
            <person name="Wang Y."/>
            <person name="Xiong G.H."/>
            <person name="Traut W."/>
            <person name="Walsh T.K."/>
            <person name="Worley K.C."/>
            <person name="Wu D."/>
            <person name="Wu W."/>
            <person name="Wu Y.Q."/>
            <person name="Zhang X."/>
            <person name="Zou Z."/>
            <person name="Zucker H."/>
            <person name="Briscoe A.D."/>
            <person name="Burmester T."/>
            <person name="Clem R.J."/>
            <person name="Feyereisen R."/>
            <person name="Grimmelikhuijzen C.J.P."/>
            <person name="Hamodrakas S.J."/>
            <person name="Hansson B.S."/>
            <person name="Huguet E."/>
            <person name="Jermiin L.S."/>
            <person name="Lan Q."/>
            <person name="Lehman H.K."/>
            <person name="Lorenzen M."/>
            <person name="Merzendorfer H."/>
            <person name="Michalopoulos I."/>
            <person name="Morton D.B."/>
            <person name="Muthukrishnan S."/>
            <person name="Oakeshott J.G."/>
            <person name="Palmer W."/>
            <person name="Park Y."/>
            <person name="Passarelli A.L."/>
            <person name="Rozas J."/>
            <person name="Schwartz L.M."/>
            <person name="Smith W."/>
            <person name="Southgate A."/>
            <person name="Vilcinskas A."/>
            <person name="Vogt R."/>
            <person name="Wang P."/>
            <person name="Werren J."/>
            <person name="Yu X.Q."/>
            <person name="Zhou J.J."/>
            <person name="Brown S.J."/>
            <person name="Scherer S.E."/>
            <person name="Richards S."/>
            <person name="Blissard G.W."/>
        </authorList>
    </citation>
    <scope>NUCLEOTIDE SEQUENCE</scope>
</reference>
<dbReference type="EMBL" id="JH668694">
    <property type="protein sequence ID" value="KAG6460765.1"/>
    <property type="molecule type" value="Genomic_DNA"/>
</dbReference>
<keyword evidence="3" id="KW-1185">Reference proteome</keyword>
<protein>
    <submittedName>
        <fullName evidence="2">Uncharacterized protein</fullName>
    </submittedName>
</protein>
<proteinExistence type="predicted"/>
<sequence length="133" mass="14285">MTGLRESKTSERWYPPARKSGMSAATLAVTPGIPFTSGNSSEPTTTPRHPHPGVWHLAPGTWRLASGTACCHRAHQAALRRPAGVATSDLGQSLRVTAHCDESRAVRVLAYSVLSVFYSQCTLSYGFIGLIMC</sequence>
<reference evidence="2" key="2">
    <citation type="submission" date="2020-12" db="EMBL/GenBank/DDBJ databases">
        <authorList>
            <person name="Kanost M."/>
        </authorList>
    </citation>
    <scope>NUCLEOTIDE SEQUENCE</scope>
</reference>
<comment type="caution">
    <text evidence="2">The sequence shown here is derived from an EMBL/GenBank/DDBJ whole genome shotgun (WGS) entry which is preliminary data.</text>
</comment>
<feature type="compositionally biased region" description="Polar residues" evidence="1">
    <location>
        <begin position="36"/>
        <end position="47"/>
    </location>
</feature>
<feature type="region of interest" description="Disordered" evidence="1">
    <location>
        <begin position="30"/>
        <end position="51"/>
    </location>
</feature>
<organism evidence="2 3">
    <name type="scientific">Manduca sexta</name>
    <name type="common">Tobacco hawkmoth</name>
    <name type="synonym">Tobacco hornworm</name>
    <dbReference type="NCBI Taxonomy" id="7130"/>
    <lineage>
        <taxon>Eukaryota</taxon>
        <taxon>Metazoa</taxon>
        <taxon>Ecdysozoa</taxon>
        <taxon>Arthropoda</taxon>
        <taxon>Hexapoda</taxon>
        <taxon>Insecta</taxon>
        <taxon>Pterygota</taxon>
        <taxon>Neoptera</taxon>
        <taxon>Endopterygota</taxon>
        <taxon>Lepidoptera</taxon>
        <taxon>Glossata</taxon>
        <taxon>Ditrysia</taxon>
        <taxon>Bombycoidea</taxon>
        <taxon>Sphingidae</taxon>
        <taxon>Sphinginae</taxon>
        <taxon>Sphingini</taxon>
        <taxon>Manduca</taxon>
    </lineage>
</organism>
<evidence type="ECO:0000313" key="2">
    <source>
        <dbReference type="EMBL" id="KAG6460765.1"/>
    </source>
</evidence>